<reference evidence="19" key="1">
    <citation type="journal article" date="2021" name="PeerJ">
        <title>Extensive microbial diversity within the chicken gut microbiome revealed by metagenomics and culture.</title>
        <authorList>
            <person name="Gilroy R."/>
            <person name="Ravi A."/>
            <person name="Getino M."/>
            <person name="Pursley I."/>
            <person name="Horton D.L."/>
            <person name="Alikhan N.F."/>
            <person name="Baker D."/>
            <person name="Gharbi K."/>
            <person name="Hall N."/>
            <person name="Watson M."/>
            <person name="Adriaenssens E.M."/>
            <person name="Foster-Nyarko E."/>
            <person name="Jarju S."/>
            <person name="Secka A."/>
            <person name="Antonio M."/>
            <person name="Oren A."/>
            <person name="Chaudhuri R.R."/>
            <person name="La Ragione R."/>
            <person name="Hildebrand F."/>
            <person name="Pallen M.J."/>
        </authorList>
    </citation>
    <scope>NUCLEOTIDE SEQUENCE</scope>
    <source>
        <strain evidence="19">CHK183-1962</strain>
    </source>
</reference>
<reference evidence="19" key="2">
    <citation type="submission" date="2021-04" db="EMBL/GenBank/DDBJ databases">
        <authorList>
            <person name="Gilroy R."/>
        </authorList>
    </citation>
    <scope>NUCLEOTIDE SEQUENCE</scope>
    <source>
        <strain evidence="19">CHK183-1962</strain>
    </source>
</reference>
<evidence type="ECO:0000256" key="14">
    <source>
        <dbReference type="ARBA" id="ARBA00075285"/>
    </source>
</evidence>
<dbReference type="PANTHER" id="PTHR43501:SF1">
    <property type="entry name" value="CYTOSOL NON-SPECIFIC DIPEPTIDASE"/>
    <property type="match status" value="1"/>
</dbReference>
<name>A0A9D1XCV2_9FIRM</name>
<dbReference type="PANTHER" id="PTHR43501">
    <property type="entry name" value="CYTOSOL NON-SPECIFIC DIPEPTIDASE"/>
    <property type="match status" value="1"/>
</dbReference>
<accession>A0A9D1XCV2</accession>
<protein>
    <recommendedName>
        <fullName evidence="13">Cytosol non-specific dipeptidase</fullName>
        <ecNumber evidence="10">3.4.13.18</ecNumber>
    </recommendedName>
    <alternativeName>
        <fullName evidence="16">Aminoacyl-histidine dipeptidase</fullName>
    </alternativeName>
    <alternativeName>
        <fullName evidence="15">Beta-alanyl-histidine dipeptidase</fullName>
    </alternativeName>
    <alternativeName>
        <fullName evidence="14">Carnosinase</fullName>
    </alternativeName>
    <alternativeName>
        <fullName evidence="11">Peptidase D</fullName>
    </alternativeName>
    <alternativeName>
        <fullName evidence="17">Xaa-His dipeptidase</fullName>
    </alternativeName>
</protein>
<proteinExistence type="inferred from homology"/>
<evidence type="ECO:0000256" key="10">
    <source>
        <dbReference type="ARBA" id="ARBA00038976"/>
    </source>
</evidence>
<evidence type="ECO:0000256" key="11">
    <source>
        <dbReference type="ARBA" id="ARBA00044252"/>
    </source>
</evidence>
<keyword evidence="4" id="KW-0479">Metal-binding</keyword>
<evidence type="ECO:0000313" key="19">
    <source>
        <dbReference type="EMBL" id="HIX76806.1"/>
    </source>
</evidence>
<dbReference type="SUPFAM" id="SSF53187">
    <property type="entry name" value="Zn-dependent exopeptidases"/>
    <property type="match status" value="1"/>
</dbReference>
<evidence type="ECO:0000256" key="16">
    <source>
        <dbReference type="ARBA" id="ARBA00077688"/>
    </source>
</evidence>
<comment type="similarity">
    <text evidence="12">Belongs to the peptidase M20C family.</text>
</comment>
<dbReference type="Pfam" id="PF07687">
    <property type="entry name" value="M20_dimer"/>
    <property type="match status" value="1"/>
</dbReference>
<dbReference type="InterPro" id="IPR001160">
    <property type="entry name" value="Peptidase_M20C"/>
</dbReference>
<keyword evidence="3" id="KW-0645">Protease</keyword>
<evidence type="ECO:0000256" key="5">
    <source>
        <dbReference type="ARBA" id="ARBA00022801"/>
    </source>
</evidence>
<keyword evidence="5" id="KW-0378">Hydrolase</keyword>
<keyword evidence="8" id="KW-0170">Cobalt</keyword>
<dbReference type="EC" id="3.4.13.18" evidence="10"/>
<dbReference type="GO" id="GO:0046872">
    <property type="term" value="F:metal ion binding"/>
    <property type="evidence" value="ECO:0007669"/>
    <property type="project" value="UniProtKB-KW"/>
</dbReference>
<dbReference type="Pfam" id="PF01546">
    <property type="entry name" value="Peptidase_M20"/>
    <property type="match status" value="1"/>
</dbReference>
<dbReference type="Proteomes" id="UP000886890">
    <property type="component" value="Unassembled WGS sequence"/>
</dbReference>
<dbReference type="NCBIfam" id="TIGR01893">
    <property type="entry name" value="aa-his-dipept"/>
    <property type="match status" value="1"/>
</dbReference>
<comment type="cofactor">
    <cofactor evidence="1">
        <name>Co(2+)</name>
        <dbReference type="ChEBI" id="CHEBI:48828"/>
    </cofactor>
</comment>
<evidence type="ECO:0000256" key="8">
    <source>
        <dbReference type="ARBA" id="ARBA00023285"/>
    </source>
</evidence>
<evidence type="ECO:0000256" key="17">
    <source>
        <dbReference type="ARBA" id="ARBA00078074"/>
    </source>
</evidence>
<evidence type="ECO:0000256" key="7">
    <source>
        <dbReference type="ARBA" id="ARBA00023049"/>
    </source>
</evidence>
<comment type="cofactor">
    <cofactor evidence="2">
        <name>Zn(2+)</name>
        <dbReference type="ChEBI" id="CHEBI:29105"/>
    </cofactor>
</comment>
<dbReference type="InterPro" id="IPR002933">
    <property type="entry name" value="Peptidase_M20"/>
</dbReference>
<dbReference type="GO" id="GO:0006508">
    <property type="term" value="P:proteolysis"/>
    <property type="evidence" value="ECO:0007669"/>
    <property type="project" value="UniProtKB-KW"/>
</dbReference>
<evidence type="ECO:0000256" key="2">
    <source>
        <dbReference type="ARBA" id="ARBA00001947"/>
    </source>
</evidence>
<evidence type="ECO:0000256" key="6">
    <source>
        <dbReference type="ARBA" id="ARBA00022833"/>
    </source>
</evidence>
<dbReference type="AlphaFoldDB" id="A0A9D1XCV2"/>
<keyword evidence="7" id="KW-0482">Metalloprotease</keyword>
<dbReference type="GO" id="GO:0005829">
    <property type="term" value="C:cytosol"/>
    <property type="evidence" value="ECO:0007669"/>
    <property type="project" value="TreeGrafter"/>
</dbReference>
<dbReference type="PRINTS" id="PR00934">
    <property type="entry name" value="XHISDIPTASE"/>
</dbReference>
<evidence type="ECO:0000256" key="15">
    <source>
        <dbReference type="ARBA" id="ARBA00076004"/>
    </source>
</evidence>
<feature type="domain" description="Peptidase M20 dimerisation" evidence="18">
    <location>
        <begin position="205"/>
        <end position="291"/>
    </location>
</feature>
<sequence length="482" mass="52187">MGVLTGLQPERVFYYFEELTKIPHGSGNTKEISDYLAAFAGAHGLQWEQDASNNIIIRKPASAGYENAPAVILQGHCDMVCEKKPGSSHDFTRDALKLAVDGDEVYAEDTTLGGDDGIAVAYMMAILEDDSLAHPALEAVVTTDEEIGLLGAAALDTSELKGKILLNLDSEEEGILTVSCAGGMTSIMELPVRRNEVSGVQYRVEISGLMGGHSGAEIGKNRANANLLMGRLLHGMDLRMDFALAELEGGNKDNAIPRSCAAEIVIGSEEEQTMLEYLQELQEDLRKEYKGSDEGITITAEKTGIGAAPALDPVSTQKVLFFLMNVPNGIRKMSAQISGLVETSLNLGILRLHPDGLEAVSSVRSSVSSAKDALGEKLEYLTEFLGGAYHTEGAYPAWEYQADTPLQKLAVSVYEEMFGKTPTVEAIHAGLECGLFYEKIPGLDSISFGPDMKHVHTTEERLSVSSTERTYRYLLKLLESIR</sequence>
<evidence type="ECO:0000256" key="3">
    <source>
        <dbReference type="ARBA" id="ARBA00022670"/>
    </source>
</evidence>
<dbReference type="CDD" id="cd03890">
    <property type="entry name" value="M20_pepD"/>
    <property type="match status" value="1"/>
</dbReference>
<dbReference type="InterPro" id="IPR011650">
    <property type="entry name" value="Peptidase_M20_dimer"/>
</dbReference>
<comment type="caution">
    <text evidence="19">The sequence shown here is derived from an EMBL/GenBank/DDBJ whole genome shotgun (WGS) entry which is preliminary data.</text>
</comment>
<dbReference type="FunFam" id="3.40.630.10:FF:000015">
    <property type="entry name" value="Aminoacyl-histidine dipeptidase PepD"/>
    <property type="match status" value="1"/>
</dbReference>
<gene>
    <name evidence="19" type="ORF">H9734_04315</name>
</gene>
<evidence type="ECO:0000256" key="1">
    <source>
        <dbReference type="ARBA" id="ARBA00001941"/>
    </source>
</evidence>
<evidence type="ECO:0000259" key="18">
    <source>
        <dbReference type="Pfam" id="PF07687"/>
    </source>
</evidence>
<organism evidence="19 20">
    <name type="scientific">Candidatus Fusicatenibacter merdavium</name>
    <dbReference type="NCBI Taxonomy" id="2838600"/>
    <lineage>
        <taxon>Bacteria</taxon>
        <taxon>Bacillati</taxon>
        <taxon>Bacillota</taxon>
        <taxon>Clostridia</taxon>
        <taxon>Lachnospirales</taxon>
        <taxon>Lachnospiraceae</taxon>
        <taxon>Fusicatenibacter</taxon>
    </lineage>
</organism>
<evidence type="ECO:0000313" key="20">
    <source>
        <dbReference type="Proteomes" id="UP000886890"/>
    </source>
</evidence>
<comment type="catalytic activity">
    <reaction evidence="9">
        <text>Hydrolysis of dipeptides, preferentially hydrophobic dipeptides including prolyl amino acids.</text>
        <dbReference type="EC" id="3.4.13.18"/>
    </reaction>
</comment>
<dbReference type="Gene3D" id="3.40.630.10">
    <property type="entry name" value="Zn peptidases"/>
    <property type="match status" value="2"/>
</dbReference>
<dbReference type="EMBL" id="DXEK01000069">
    <property type="protein sequence ID" value="HIX76806.1"/>
    <property type="molecule type" value="Genomic_DNA"/>
</dbReference>
<dbReference type="PIRSF" id="PIRSF016599">
    <property type="entry name" value="Xaa-His_dipept"/>
    <property type="match status" value="1"/>
</dbReference>
<evidence type="ECO:0000256" key="9">
    <source>
        <dbReference type="ARBA" id="ARBA00036421"/>
    </source>
</evidence>
<dbReference type="FunFam" id="3.40.630.10:FF:000018">
    <property type="entry name" value="Aminoacyl-histidine dipeptidase PepD"/>
    <property type="match status" value="1"/>
</dbReference>
<keyword evidence="6" id="KW-0862">Zinc</keyword>
<dbReference type="GO" id="GO:0070573">
    <property type="term" value="F:metallodipeptidase activity"/>
    <property type="evidence" value="ECO:0007669"/>
    <property type="project" value="TreeGrafter"/>
</dbReference>
<evidence type="ECO:0000256" key="13">
    <source>
        <dbReference type="ARBA" id="ARBA00071271"/>
    </source>
</evidence>
<evidence type="ECO:0000256" key="12">
    <source>
        <dbReference type="ARBA" id="ARBA00061423"/>
    </source>
</evidence>
<evidence type="ECO:0000256" key="4">
    <source>
        <dbReference type="ARBA" id="ARBA00022723"/>
    </source>
</evidence>